<evidence type="ECO:0000256" key="7">
    <source>
        <dbReference type="SAM" id="Phobius"/>
    </source>
</evidence>
<organism evidence="8 9">
    <name type="scientific">Anolis carolinensis</name>
    <name type="common">Green anole</name>
    <name type="synonym">American chameleon</name>
    <dbReference type="NCBI Taxonomy" id="28377"/>
    <lineage>
        <taxon>Eukaryota</taxon>
        <taxon>Metazoa</taxon>
        <taxon>Chordata</taxon>
        <taxon>Craniata</taxon>
        <taxon>Vertebrata</taxon>
        <taxon>Euteleostomi</taxon>
        <taxon>Lepidosauria</taxon>
        <taxon>Squamata</taxon>
        <taxon>Bifurcata</taxon>
        <taxon>Unidentata</taxon>
        <taxon>Episquamata</taxon>
        <taxon>Toxicofera</taxon>
        <taxon>Iguania</taxon>
        <taxon>Dactyloidae</taxon>
        <taxon>Anolis</taxon>
    </lineage>
</organism>
<feature type="compositionally biased region" description="Low complexity" evidence="6">
    <location>
        <begin position="67"/>
        <end position="77"/>
    </location>
</feature>
<dbReference type="PANTHER" id="PTHR19269">
    <property type="entry name" value="TROPOMYOSIN"/>
    <property type="match status" value="1"/>
</dbReference>
<feature type="region of interest" description="Disordered" evidence="6">
    <location>
        <begin position="66"/>
        <end position="87"/>
    </location>
</feature>
<dbReference type="AlphaFoldDB" id="A0A803T1M1"/>
<dbReference type="SUPFAM" id="SSF57997">
    <property type="entry name" value="Tropomyosin"/>
    <property type="match status" value="1"/>
</dbReference>
<feature type="coiled-coil region" evidence="5">
    <location>
        <begin position="96"/>
        <end position="137"/>
    </location>
</feature>
<dbReference type="GeneTree" id="ENSGT00940000167924"/>
<dbReference type="Proteomes" id="UP000001646">
    <property type="component" value="Unplaced"/>
</dbReference>
<evidence type="ECO:0000256" key="1">
    <source>
        <dbReference type="ARBA" id="ARBA00009036"/>
    </source>
</evidence>
<evidence type="ECO:0000256" key="3">
    <source>
        <dbReference type="ARBA" id="ARBA00023179"/>
    </source>
</evidence>
<reference evidence="8" key="1">
    <citation type="submission" date="2009-12" db="EMBL/GenBank/DDBJ databases">
        <title>The Genome Sequence of Anolis carolinensis (Green Anole Lizard).</title>
        <authorList>
            <consortium name="The Genome Sequencing Platform"/>
            <person name="Di Palma F."/>
            <person name="Alfoldi J."/>
            <person name="Heiman D."/>
            <person name="Young S."/>
            <person name="Grabherr M."/>
            <person name="Johnson J."/>
            <person name="Lander E.S."/>
            <person name="Lindblad-Toh K."/>
        </authorList>
    </citation>
    <scope>NUCLEOTIDE SEQUENCE [LARGE SCALE GENOMIC DNA]</scope>
    <source>
        <strain evidence="8">JBL SC #1</strain>
    </source>
</reference>
<proteinExistence type="inferred from homology"/>
<evidence type="ECO:0000313" key="8">
    <source>
        <dbReference type="Ensembl" id="ENSACAP00000029111.1"/>
    </source>
</evidence>
<keyword evidence="9" id="KW-1185">Reference proteome</keyword>
<keyword evidence="4" id="KW-0009">Actin-binding</keyword>
<dbReference type="GO" id="GO:0003779">
    <property type="term" value="F:actin binding"/>
    <property type="evidence" value="ECO:0007669"/>
    <property type="project" value="UniProtKB-KW"/>
</dbReference>
<keyword evidence="7" id="KW-1133">Transmembrane helix</keyword>
<accession>A0A803T1M1</accession>
<sequence length="197" mass="22535">MHIIQLLFSPPASFQGWEGKGFQTCWENNLSAGLSRQERGRFIAGSPSSEQGRQRVWRGRQSVRLLSQGPPSQAQEEQSSKKQPGHFYPRRAEAEVASLNRRIQLVEEELDRAQERLATALQKLEEAEKAADESERWVPHTYIWLHGHLQVDPDSSIPSLCYQIILCQNVFIYLFIYLFAVFIFRPSHPEGDSGGLQ</sequence>
<keyword evidence="7" id="KW-0812">Transmembrane</keyword>
<dbReference type="Ensembl" id="ENSACAT00000057255.1">
    <property type="protein sequence ID" value="ENSACAP00000029111.1"/>
    <property type="gene ID" value="ENSACAG00000041871.1"/>
</dbReference>
<evidence type="ECO:0000256" key="4">
    <source>
        <dbReference type="ARBA" id="ARBA00023203"/>
    </source>
</evidence>
<dbReference type="Pfam" id="PF00261">
    <property type="entry name" value="Tropomyosin"/>
    <property type="match status" value="1"/>
</dbReference>
<keyword evidence="7" id="KW-0472">Membrane</keyword>
<keyword evidence="3" id="KW-0514">Muscle protein</keyword>
<dbReference type="Gene3D" id="1.20.5.170">
    <property type="match status" value="1"/>
</dbReference>
<evidence type="ECO:0000256" key="2">
    <source>
        <dbReference type="ARBA" id="ARBA00023054"/>
    </source>
</evidence>
<evidence type="ECO:0000256" key="5">
    <source>
        <dbReference type="SAM" id="Coils"/>
    </source>
</evidence>
<dbReference type="InterPro" id="IPR000533">
    <property type="entry name" value="Tropomyosin"/>
</dbReference>
<comment type="similarity">
    <text evidence="1">Belongs to the tropomyosin family.</text>
</comment>
<feature type="transmembrane region" description="Helical" evidence="7">
    <location>
        <begin position="162"/>
        <end position="184"/>
    </location>
</feature>
<keyword evidence="2 5" id="KW-0175">Coiled coil</keyword>
<evidence type="ECO:0000256" key="6">
    <source>
        <dbReference type="SAM" id="MobiDB-lite"/>
    </source>
</evidence>
<dbReference type="InParanoid" id="A0A803T1M1"/>
<reference evidence="8" key="2">
    <citation type="submission" date="2025-08" db="UniProtKB">
        <authorList>
            <consortium name="Ensembl"/>
        </authorList>
    </citation>
    <scope>IDENTIFICATION</scope>
</reference>
<protein>
    <submittedName>
        <fullName evidence="8">Uncharacterized protein</fullName>
    </submittedName>
</protein>
<evidence type="ECO:0000313" key="9">
    <source>
        <dbReference type="Proteomes" id="UP000001646"/>
    </source>
</evidence>
<name>A0A803T1M1_ANOCA</name>
<reference evidence="8" key="3">
    <citation type="submission" date="2025-09" db="UniProtKB">
        <authorList>
            <consortium name="Ensembl"/>
        </authorList>
    </citation>
    <scope>IDENTIFICATION</scope>
</reference>